<name>A0A2M4B6C2_9DIPT</name>
<protein>
    <submittedName>
        <fullName evidence="2">Putative secreted protein</fullName>
    </submittedName>
</protein>
<evidence type="ECO:0000256" key="1">
    <source>
        <dbReference type="SAM" id="MobiDB-lite"/>
    </source>
</evidence>
<dbReference type="AlphaFoldDB" id="A0A2M4B6C2"/>
<proteinExistence type="predicted"/>
<feature type="compositionally biased region" description="Basic and acidic residues" evidence="1">
    <location>
        <begin position="83"/>
        <end position="96"/>
    </location>
</feature>
<reference evidence="2" key="1">
    <citation type="submission" date="2018-01" db="EMBL/GenBank/DDBJ databases">
        <title>An insight into the sialome of Amazonian anophelines.</title>
        <authorList>
            <person name="Ribeiro J.M."/>
            <person name="Scarpassa V."/>
            <person name="Calvo E."/>
        </authorList>
    </citation>
    <scope>NUCLEOTIDE SEQUENCE</scope>
    <source>
        <tissue evidence="2">Salivary glands</tissue>
    </source>
</reference>
<evidence type="ECO:0000313" key="2">
    <source>
        <dbReference type="EMBL" id="MBW48540.1"/>
    </source>
</evidence>
<feature type="region of interest" description="Disordered" evidence="1">
    <location>
        <begin position="69"/>
        <end position="96"/>
    </location>
</feature>
<dbReference type="EMBL" id="GGFK01015219">
    <property type="protein sequence ID" value="MBW48540.1"/>
    <property type="molecule type" value="Transcribed_RNA"/>
</dbReference>
<sequence length="96" mass="10541">MRKRGVRRGPSRASLNHRRLFGSFSLLFLRAGCKDFSACRGMPWNLLCLGPHGALIECIIMCQGPSECPADNDDRCSSSNSDDASKSSAKDGEYEK</sequence>
<organism evidence="2">
    <name type="scientific">Anopheles triannulatus</name>
    <dbReference type="NCBI Taxonomy" id="58253"/>
    <lineage>
        <taxon>Eukaryota</taxon>
        <taxon>Metazoa</taxon>
        <taxon>Ecdysozoa</taxon>
        <taxon>Arthropoda</taxon>
        <taxon>Hexapoda</taxon>
        <taxon>Insecta</taxon>
        <taxon>Pterygota</taxon>
        <taxon>Neoptera</taxon>
        <taxon>Endopterygota</taxon>
        <taxon>Diptera</taxon>
        <taxon>Nematocera</taxon>
        <taxon>Culicoidea</taxon>
        <taxon>Culicidae</taxon>
        <taxon>Anophelinae</taxon>
        <taxon>Anopheles</taxon>
    </lineage>
</organism>
<accession>A0A2M4B6C2</accession>